<reference evidence="1 2" key="1">
    <citation type="submission" date="2018-04" db="EMBL/GenBank/DDBJ databases">
        <authorList>
            <person name="Zhang X."/>
            <person name="Yuan J."/>
            <person name="Li F."/>
            <person name="Xiang J."/>
        </authorList>
    </citation>
    <scope>NUCLEOTIDE SEQUENCE [LARGE SCALE GENOMIC DNA]</scope>
    <source>
        <tissue evidence="1">Muscle</tissue>
    </source>
</reference>
<dbReference type="Proteomes" id="UP000283509">
    <property type="component" value="Unassembled WGS sequence"/>
</dbReference>
<keyword evidence="2" id="KW-1185">Reference proteome</keyword>
<evidence type="ECO:0000313" key="1">
    <source>
        <dbReference type="EMBL" id="ROT68901.1"/>
    </source>
</evidence>
<proteinExistence type="predicted"/>
<comment type="caution">
    <text evidence="1">The sequence shown here is derived from an EMBL/GenBank/DDBJ whole genome shotgun (WGS) entry which is preliminary data.</text>
</comment>
<dbReference type="AlphaFoldDB" id="A0A3R7M140"/>
<organism evidence="1 2">
    <name type="scientific">Penaeus vannamei</name>
    <name type="common">Whiteleg shrimp</name>
    <name type="synonym">Litopenaeus vannamei</name>
    <dbReference type="NCBI Taxonomy" id="6689"/>
    <lineage>
        <taxon>Eukaryota</taxon>
        <taxon>Metazoa</taxon>
        <taxon>Ecdysozoa</taxon>
        <taxon>Arthropoda</taxon>
        <taxon>Crustacea</taxon>
        <taxon>Multicrustacea</taxon>
        <taxon>Malacostraca</taxon>
        <taxon>Eumalacostraca</taxon>
        <taxon>Eucarida</taxon>
        <taxon>Decapoda</taxon>
        <taxon>Dendrobranchiata</taxon>
        <taxon>Penaeoidea</taxon>
        <taxon>Penaeidae</taxon>
        <taxon>Penaeus</taxon>
    </lineage>
</organism>
<sequence>MRDKLPRLLAYRVVSVCEFTRLPLRPLSRPWPCIHQSRFAPISPSHERERSAALNLRRRASCRATGAEAGTRATPPQRCPLSQHLHSPATRLLELPLALASSSPLLSSLPRLLRFLLLPPSLPPPFFVLFPTLLPSSFPRLFRSLLLSPLPPPLHSLPFIVSLLPSSSPFSPPPSHVSSSSLASLRCFPSPFLASFIFRCSSFSICLPFFPLPSLHLFLHLPPFPPHSPFPLPSPPLPVFPFSSHSPHFPFSPSISLLFCPSLFLLLSHFSPFPRSISCSVLPNPPHSPFCPPSFFLLPLSLPVLSHLHPHFLTSSPSSFFLFSLPLISPNLLPLLHRYLLPPFSPFPLSVPPLFQLPPPSSFPFPLLPTLLLPSSSPSSLSLPLPPLLLPSSSSLPPLLFPSPSPSSPLHLLFLHSFSLPLSPSPPPSLRLPSPPLPSPPSPSPSFSSSTFIFLRFILAIISQVTFFQTLYKSTEEQCRL</sequence>
<reference evidence="1 2" key="2">
    <citation type="submission" date="2019-01" db="EMBL/GenBank/DDBJ databases">
        <title>The decoding of complex shrimp genome reveals the adaptation for benthos swimmer, frequently molting mechanism and breeding impact on genome.</title>
        <authorList>
            <person name="Sun Y."/>
            <person name="Gao Y."/>
            <person name="Yu Y."/>
        </authorList>
    </citation>
    <scope>NUCLEOTIDE SEQUENCE [LARGE SCALE GENOMIC DNA]</scope>
    <source>
        <tissue evidence="1">Muscle</tissue>
    </source>
</reference>
<evidence type="ECO:0000313" key="2">
    <source>
        <dbReference type="Proteomes" id="UP000283509"/>
    </source>
</evidence>
<dbReference type="EMBL" id="QCYY01002624">
    <property type="protein sequence ID" value="ROT68901.1"/>
    <property type="molecule type" value="Genomic_DNA"/>
</dbReference>
<protein>
    <submittedName>
        <fullName evidence="1">Uncharacterized protein</fullName>
    </submittedName>
</protein>
<accession>A0A3R7M140</accession>
<gene>
    <name evidence="1" type="ORF">C7M84_012963</name>
</gene>
<name>A0A3R7M140_PENVA</name>